<dbReference type="EMBL" id="VICG01000013">
    <property type="protein sequence ID" value="KAA8565637.1"/>
    <property type="molecule type" value="Genomic_DNA"/>
</dbReference>
<evidence type="ECO:0000313" key="2">
    <source>
        <dbReference type="Proteomes" id="UP000322873"/>
    </source>
</evidence>
<gene>
    <name evidence="1" type="ORF">EYC84_009488</name>
</gene>
<accession>A0A5M9JA37</accession>
<dbReference type="OrthoDB" id="3257538at2759"/>
<evidence type="ECO:0000313" key="1">
    <source>
        <dbReference type="EMBL" id="KAA8565637.1"/>
    </source>
</evidence>
<dbReference type="Gene3D" id="3.10.129.10">
    <property type="entry name" value="Hotdog Thioesterase"/>
    <property type="match status" value="1"/>
</dbReference>
<proteinExistence type="predicted"/>
<name>A0A5M9JA37_MONFR</name>
<dbReference type="Proteomes" id="UP000322873">
    <property type="component" value="Unassembled WGS sequence"/>
</dbReference>
<dbReference type="GO" id="GO:0019171">
    <property type="term" value="F:(3R)-hydroxyacyl-[acyl-carrier-protein] dehydratase activity"/>
    <property type="evidence" value="ECO:0007669"/>
    <property type="project" value="TreeGrafter"/>
</dbReference>
<comment type="caution">
    <text evidence="1">The sequence shown here is derived from an EMBL/GenBank/DDBJ whole genome shotgun (WGS) entry which is preliminary data.</text>
</comment>
<dbReference type="GO" id="GO:0005739">
    <property type="term" value="C:mitochondrion"/>
    <property type="evidence" value="ECO:0007669"/>
    <property type="project" value="TreeGrafter"/>
</dbReference>
<dbReference type="FunFam" id="3.10.129.10:FF:000103">
    <property type="entry name" value="WGS project CABT00000000 data, contig 2.1"/>
    <property type="match status" value="1"/>
</dbReference>
<sequence>MSLIFHRRHSTTSASAIAASFLSTLKSRPPVIRTQLLDSNQLQKLGATLPYPSTFITARDEAYIPPCHHLVYFTPADVEKELGPDGSDTVFNPPKPFTRRMWAGGELEWVRDNRLSVGQEVKERTLVKSVEAKVTKGGEEMLVVRVDKSFENERGQALLDRRNWIFRREINQNNPLALQPLPPRVPFPTATHMRDITHTHVSLFRFSALTFNAHKIHYNREWCREVEGHRDCVVHGPLNLIHMVDFWREVMSHTRGSLLQGRSKDDEHDEMFVPRRVTYRATGPLYVGETYRILMEEEGEKVMGVKIVDGFGRVGMLGRIDRW</sequence>
<protein>
    <recommendedName>
        <fullName evidence="3">N-terminal of MaoC-like dehydratase domain-containing protein</fullName>
    </recommendedName>
</protein>
<dbReference type="PANTHER" id="PTHR28152:SF2">
    <property type="entry name" value="N-TERMINAL OF MAOC-LIKE DEHYDRATASE DOMAIN-CONTAINING PROTEIN"/>
    <property type="match status" value="1"/>
</dbReference>
<reference evidence="1 2" key="1">
    <citation type="submission" date="2019-06" db="EMBL/GenBank/DDBJ databases">
        <title>Genome Sequence of the Brown Rot Fungal Pathogen Monilinia fructicola.</title>
        <authorList>
            <person name="De Miccolis Angelini R.M."/>
            <person name="Landi L."/>
            <person name="Abate D."/>
            <person name="Pollastro S."/>
            <person name="Romanazzi G."/>
            <person name="Faretra F."/>
        </authorList>
    </citation>
    <scope>NUCLEOTIDE SEQUENCE [LARGE SCALE GENOMIC DNA]</scope>
    <source>
        <strain evidence="1 2">Mfrc123</strain>
    </source>
</reference>
<dbReference type="VEuPathDB" id="FungiDB:MFRU_006g02220"/>
<organism evidence="1 2">
    <name type="scientific">Monilinia fructicola</name>
    <name type="common">Brown rot fungus</name>
    <name type="synonym">Ciboria fructicola</name>
    <dbReference type="NCBI Taxonomy" id="38448"/>
    <lineage>
        <taxon>Eukaryota</taxon>
        <taxon>Fungi</taxon>
        <taxon>Dikarya</taxon>
        <taxon>Ascomycota</taxon>
        <taxon>Pezizomycotina</taxon>
        <taxon>Leotiomycetes</taxon>
        <taxon>Helotiales</taxon>
        <taxon>Sclerotiniaceae</taxon>
        <taxon>Monilinia</taxon>
    </lineage>
</organism>
<dbReference type="SUPFAM" id="SSF54637">
    <property type="entry name" value="Thioesterase/thiol ester dehydrase-isomerase"/>
    <property type="match status" value="1"/>
</dbReference>
<evidence type="ECO:0008006" key="3">
    <source>
        <dbReference type="Google" id="ProtNLM"/>
    </source>
</evidence>
<keyword evidence="2" id="KW-1185">Reference proteome</keyword>
<dbReference type="InterPro" id="IPR029069">
    <property type="entry name" value="HotDog_dom_sf"/>
</dbReference>
<dbReference type="PANTHER" id="PTHR28152">
    <property type="entry name" value="HYDROXYACYL-THIOESTER DEHYDRATASE TYPE 2, MITOCHONDRIAL"/>
    <property type="match status" value="1"/>
</dbReference>
<dbReference type="AlphaFoldDB" id="A0A5M9JA37"/>
<dbReference type="InterPro" id="IPR052741">
    <property type="entry name" value="Mitochondrial_HTD2"/>
</dbReference>